<name>A0A0P4W950_SCYOL</name>
<comment type="subcellular location">
    <subcellularLocation>
        <location evidence="1">Mitochondrion</location>
    </subcellularLocation>
</comment>
<dbReference type="InterPro" id="IPR011332">
    <property type="entry name" value="Ribosomal_zn-bd"/>
</dbReference>
<evidence type="ECO:0000256" key="4">
    <source>
        <dbReference type="ARBA" id="ARBA00022980"/>
    </source>
</evidence>
<accession>A0A0P4W950</accession>
<sequence length="220" mass="24822">MVSDLRQTKILKVCESFAMMARLVEHLCSELRLLVGAVDTLAWTLLPKGPPPMMAAAALPVPVQYNVEQIPGSLLEDLKEEGFLWAVPKSRRSRERRLTRKFGLENKHKKMLPYRKLLTCDDCGHVHEPGRLCPNCYGENKKITQAMQEAMVTMQGLNPVEYEAVPVFKGEVNTGDGFHEGRRIFEVPTERPKWFSNRLTVKSNVTTSSDTTVVKPTNLA</sequence>
<dbReference type="InterPro" id="IPR002677">
    <property type="entry name" value="Ribosomal_bL32"/>
</dbReference>
<dbReference type="Pfam" id="PF01783">
    <property type="entry name" value="Ribosomal_L32p"/>
    <property type="match status" value="1"/>
</dbReference>
<evidence type="ECO:0000313" key="10">
    <source>
        <dbReference type="EMBL" id="JAI62439.1"/>
    </source>
</evidence>
<dbReference type="InterPro" id="IPR051991">
    <property type="entry name" value="Mitoribosomal_protein_bL32"/>
</dbReference>
<dbReference type="GO" id="GO:0005762">
    <property type="term" value="C:mitochondrial large ribosomal subunit"/>
    <property type="evidence" value="ECO:0007669"/>
    <property type="project" value="TreeGrafter"/>
</dbReference>
<dbReference type="GO" id="GO:0003735">
    <property type="term" value="F:structural constituent of ribosome"/>
    <property type="evidence" value="ECO:0007669"/>
    <property type="project" value="InterPro"/>
</dbReference>
<dbReference type="SUPFAM" id="SSF57829">
    <property type="entry name" value="Zn-binding ribosomal proteins"/>
    <property type="match status" value="1"/>
</dbReference>
<keyword evidence="4" id="KW-0689">Ribosomal protein</keyword>
<evidence type="ECO:0000256" key="5">
    <source>
        <dbReference type="ARBA" id="ARBA00023128"/>
    </source>
</evidence>
<evidence type="ECO:0000256" key="7">
    <source>
        <dbReference type="ARBA" id="ARBA00039935"/>
    </source>
</evidence>
<protein>
    <recommendedName>
        <fullName evidence="7">Large ribosomal subunit protein bL32m</fullName>
    </recommendedName>
    <alternativeName>
        <fullName evidence="8">39S ribosomal protein L32, mitochondrial</fullName>
    </alternativeName>
</protein>
<dbReference type="PANTHER" id="PTHR21026">
    <property type="entry name" value="39S RIBOSOMAL PROTEIN L32, MITOCHONDRIAL"/>
    <property type="match status" value="1"/>
</dbReference>
<evidence type="ECO:0000256" key="2">
    <source>
        <dbReference type="ARBA" id="ARBA00008560"/>
    </source>
</evidence>
<keyword evidence="5" id="KW-0496">Mitochondrion</keyword>
<evidence type="ECO:0000256" key="3">
    <source>
        <dbReference type="ARBA" id="ARBA00022946"/>
    </source>
</evidence>
<organism evidence="10">
    <name type="scientific">Scylla olivacea</name>
    <name type="common">Orange mud crab</name>
    <name type="synonym">Cancer olivacea</name>
    <dbReference type="NCBI Taxonomy" id="85551"/>
    <lineage>
        <taxon>Eukaryota</taxon>
        <taxon>Metazoa</taxon>
        <taxon>Ecdysozoa</taxon>
        <taxon>Arthropoda</taxon>
        <taxon>Crustacea</taxon>
        <taxon>Multicrustacea</taxon>
        <taxon>Malacostraca</taxon>
        <taxon>Eumalacostraca</taxon>
        <taxon>Eucarida</taxon>
        <taxon>Decapoda</taxon>
        <taxon>Pleocyemata</taxon>
        <taxon>Brachyura</taxon>
        <taxon>Eubrachyura</taxon>
        <taxon>Portunoidea</taxon>
        <taxon>Portunidae</taxon>
        <taxon>Portuninae</taxon>
        <taxon>Scylla</taxon>
    </lineage>
</organism>
<dbReference type="EMBL" id="GDRN01079207">
    <property type="protein sequence ID" value="JAI62439.1"/>
    <property type="molecule type" value="Transcribed_RNA"/>
</dbReference>
<keyword evidence="3" id="KW-0809">Transit peptide</keyword>
<proteinExistence type="inferred from homology"/>
<evidence type="ECO:0000256" key="9">
    <source>
        <dbReference type="ARBA" id="ARBA00045766"/>
    </source>
</evidence>
<dbReference type="AlphaFoldDB" id="A0A0P4W950"/>
<comment type="function">
    <text evidence="9">Component of the mitochondrial large ribosomal subunit (mt-LSU). The mitochondrial ribosome (mitoribosome) is a large ribonucleoprotein complex responsible for the synthesis of proteins inside mitochondria.</text>
</comment>
<dbReference type="PANTHER" id="PTHR21026:SF2">
    <property type="entry name" value="LARGE RIBOSOMAL SUBUNIT PROTEIN BL32M"/>
    <property type="match status" value="1"/>
</dbReference>
<evidence type="ECO:0000256" key="1">
    <source>
        <dbReference type="ARBA" id="ARBA00004173"/>
    </source>
</evidence>
<dbReference type="GO" id="GO:0006412">
    <property type="term" value="P:translation"/>
    <property type="evidence" value="ECO:0007669"/>
    <property type="project" value="InterPro"/>
</dbReference>
<comment type="similarity">
    <text evidence="2">Belongs to the bacterial ribosomal protein bL32 family.</text>
</comment>
<evidence type="ECO:0000256" key="8">
    <source>
        <dbReference type="ARBA" id="ARBA00042577"/>
    </source>
</evidence>
<reference evidence="10" key="1">
    <citation type="submission" date="2015-09" db="EMBL/GenBank/DDBJ databases">
        <title>Scylla olivacea transcriptome.</title>
        <authorList>
            <person name="Ikhwanuddin M."/>
        </authorList>
    </citation>
    <scope>NUCLEOTIDE SEQUENCE</scope>
</reference>
<keyword evidence="6" id="KW-0687">Ribonucleoprotein</keyword>
<evidence type="ECO:0000256" key="6">
    <source>
        <dbReference type="ARBA" id="ARBA00023274"/>
    </source>
</evidence>